<dbReference type="OrthoDB" id="252349at2"/>
<accession>A0A192H5T7</accession>
<dbReference type="PANTHER" id="PTHR30383:SF27">
    <property type="entry name" value="SPORE GERMINATION LIPASE LIPC"/>
    <property type="match status" value="1"/>
</dbReference>
<dbReference type="SUPFAM" id="SSF52266">
    <property type="entry name" value="SGNH hydrolase"/>
    <property type="match status" value="1"/>
</dbReference>
<proteinExistence type="predicted"/>
<dbReference type="Gene3D" id="3.40.50.1110">
    <property type="entry name" value="SGNH hydrolase"/>
    <property type="match status" value="1"/>
</dbReference>
<evidence type="ECO:0000256" key="1">
    <source>
        <dbReference type="SAM" id="MobiDB-lite"/>
    </source>
</evidence>
<evidence type="ECO:0000313" key="4">
    <source>
        <dbReference type="Proteomes" id="UP000078582"/>
    </source>
</evidence>
<dbReference type="Pfam" id="PF13472">
    <property type="entry name" value="Lipase_GDSL_2"/>
    <property type="match status" value="1"/>
</dbReference>
<dbReference type="GO" id="GO:0004622">
    <property type="term" value="F:phosphatidylcholine lysophospholipase activity"/>
    <property type="evidence" value="ECO:0007669"/>
    <property type="project" value="TreeGrafter"/>
</dbReference>
<organism evidence="3 4">
    <name type="scientific">Loigolactobacillus backii</name>
    <dbReference type="NCBI Taxonomy" id="375175"/>
    <lineage>
        <taxon>Bacteria</taxon>
        <taxon>Bacillati</taxon>
        <taxon>Bacillota</taxon>
        <taxon>Bacilli</taxon>
        <taxon>Lactobacillales</taxon>
        <taxon>Lactobacillaceae</taxon>
        <taxon>Loigolactobacillus</taxon>
    </lineage>
</organism>
<dbReference type="PANTHER" id="PTHR30383">
    <property type="entry name" value="THIOESTERASE 1/PROTEASE 1/LYSOPHOSPHOLIPASE L1"/>
    <property type="match status" value="1"/>
</dbReference>
<evidence type="ECO:0000313" key="3">
    <source>
        <dbReference type="EMBL" id="ANK63577.1"/>
    </source>
</evidence>
<dbReference type="EMBL" id="CP014873">
    <property type="protein sequence ID" value="ANK63577.1"/>
    <property type="molecule type" value="Genomic_DNA"/>
</dbReference>
<dbReference type="InterPro" id="IPR036514">
    <property type="entry name" value="SGNH_hydro_sf"/>
</dbReference>
<feature type="domain" description="SGNH hydrolase-type esterase" evidence="2">
    <location>
        <begin position="41"/>
        <end position="253"/>
    </location>
</feature>
<name>A0A192H5T7_9LACO</name>
<feature type="region of interest" description="Disordered" evidence="1">
    <location>
        <begin position="216"/>
        <end position="249"/>
    </location>
</feature>
<gene>
    <name evidence="3" type="ORF">AYR53_09455</name>
</gene>
<dbReference type="InterPro" id="IPR013830">
    <property type="entry name" value="SGNH_hydro"/>
</dbReference>
<evidence type="ECO:0000259" key="2">
    <source>
        <dbReference type="Pfam" id="PF13472"/>
    </source>
</evidence>
<dbReference type="Proteomes" id="UP000078582">
    <property type="component" value="Chromosome"/>
</dbReference>
<protein>
    <submittedName>
        <fullName evidence="3">Lysophospholipase</fullName>
    </submittedName>
</protein>
<keyword evidence="4" id="KW-1185">Reference proteome</keyword>
<sequence length="273" mass="30380">MVALGVYFGFNHFYPETVQQKTQQVTKKKQPAKKSQINLVALGDSLTQGVGDQNKAGGYVGMIKHSLVDKDHVQVKTANYGVAGDTSTQIDHRLQSQAAIQTSLKKADVIVMTVGGNDLMGVVKKDMLDTNEKDIQVAQKSYTAHLTTLLGHVRQYNAKAPIFLYSIYNPFYVYFPKMTKMQDAVVSWNTTSQQVLQQSQPSHFVNICNLMSKSSVLTKPSKDSSGGSSSGSDKKNPLISTEDNFHPNVTGYRKMTQKLYTSMQQNQKEWLEK</sequence>
<dbReference type="CDD" id="cd04506">
    <property type="entry name" value="SGNH_hydrolase_YpmR_like"/>
    <property type="match status" value="1"/>
</dbReference>
<reference evidence="3 4" key="1">
    <citation type="submission" date="2016-03" db="EMBL/GenBank/DDBJ databases">
        <title>Pediococcus and Lactobacillus from brewery environment - whole genome sequencing and assembly.</title>
        <authorList>
            <person name="Behr J."/>
            <person name="Geissler A.J."/>
            <person name="Vogel R.F."/>
        </authorList>
    </citation>
    <scope>NUCLEOTIDE SEQUENCE [LARGE SCALE GENOMIC DNA]</scope>
    <source>
        <strain evidence="3 4">TMW 1.1989</strain>
    </source>
</reference>
<dbReference type="AlphaFoldDB" id="A0A192H5T7"/>
<dbReference type="STRING" id="375175.AYR53_09455"/>
<dbReference type="InterPro" id="IPR051532">
    <property type="entry name" value="Ester_Hydrolysis_Enzymes"/>
</dbReference>